<accession>A0A4P7GME7</accession>
<dbReference type="GO" id="GO:0004016">
    <property type="term" value="F:adenylate cyclase activity"/>
    <property type="evidence" value="ECO:0007669"/>
    <property type="project" value="TreeGrafter"/>
</dbReference>
<dbReference type="InterPro" id="IPR027417">
    <property type="entry name" value="P-loop_NTPase"/>
</dbReference>
<evidence type="ECO:0000256" key="2">
    <source>
        <dbReference type="ARBA" id="ARBA00022840"/>
    </source>
</evidence>
<dbReference type="InterPro" id="IPR000792">
    <property type="entry name" value="Tscrpt_reg_LuxR_C"/>
</dbReference>
<dbReference type="PANTHER" id="PTHR16305">
    <property type="entry name" value="TESTICULAR SOLUBLE ADENYLYL CYCLASE"/>
    <property type="match status" value="1"/>
</dbReference>
<dbReference type="GO" id="GO:0005737">
    <property type="term" value="C:cytoplasm"/>
    <property type="evidence" value="ECO:0007669"/>
    <property type="project" value="TreeGrafter"/>
</dbReference>
<dbReference type="Pfam" id="PF13191">
    <property type="entry name" value="AAA_16"/>
    <property type="match status" value="1"/>
</dbReference>
<dbReference type="Gene3D" id="1.25.40.10">
    <property type="entry name" value="Tetratricopeptide repeat domain"/>
    <property type="match status" value="1"/>
</dbReference>
<dbReference type="Pfam" id="PF00196">
    <property type="entry name" value="GerE"/>
    <property type="match status" value="1"/>
</dbReference>
<dbReference type="PROSITE" id="PS00622">
    <property type="entry name" value="HTH_LUXR_1"/>
    <property type="match status" value="1"/>
</dbReference>
<feature type="domain" description="HTH luxR-type" evidence="3">
    <location>
        <begin position="916"/>
        <end position="981"/>
    </location>
</feature>
<protein>
    <submittedName>
        <fullName evidence="4">Helix-turn-helix transcriptional regulator</fullName>
    </submittedName>
</protein>
<keyword evidence="5" id="KW-1185">Reference proteome</keyword>
<dbReference type="GO" id="GO:0005524">
    <property type="term" value="F:ATP binding"/>
    <property type="evidence" value="ECO:0007669"/>
    <property type="project" value="UniProtKB-KW"/>
</dbReference>
<dbReference type="SMART" id="SM00421">
    <property type="entry name" value="HTH_LUXR"/>
    <property type="match status" value="1"/>
</dbReference>
<dbReference type="Gene3D" id="3.40.50.300">
    <property type="entry name" value="P-loop containing nucleotide triphosphate hydrolases"/>
    <property type="match status" value="1"/>
</dbReference>
<evidence type="ECO:0000259" key="3">
    <source>
        <dbReference type="PROSITE" id="PS50043"/>
    </source>
</evidence>
<dbReference type="PROSITE" id="PS50043">
    <property type="entry name" value="HTH_LUXR_2"/>
    <property type="match status" value="1"/>
</dbReference>
<reference evidence="4 5" key="1">
    <citation type="submission" date="2019-03" db="EMBL/GenBank/DDBJ databases">
        <title>Three New Species of Nocardioides, Nocardioides euryhalodurans sp. nov., Nocardioides seonyuensis sp. nov. and Nocardioides eburneoflavus sp. nov., Iolated from Soil.</title>
        <authorList>
            <person name="Roh S.G."/>
            <person name="Lee C."/>
            <person name="Kim M.-K."/>
            <person name="Kim S.B."/>
        </authorList>
    </citation>
    <scope>NUCLEOTIDE SEQUENCE [LARGE SCALE GENOMIC DNA]</scope>
    <source>
        <strain evidence="4 5">MMS17-SY117</strain>
    </source>
</reference>
<gene>
    <name evidence="4" type="ORF">EXE57_13585</name>
</gene>
<dbReference type="InterPro" id="IPR016032">
    <property type="entry name" value="Sig_transdc_resp-reg_C-effctor"/>
</dbReference>
<dbReference type="Gene3D" id="1.10.10.10">
    <property type="entry name" value="Winged helix-like DNA-binding domain superfamily/Winged helix DNA-binding domain"/>
    <property type="match status" value="1"/>
</dbReference>
<name>A0A4P7GME7_9ACTN</name>
<evidence type="ECO:0000313" key="4">
    <source>
        <dbReference type="EMBL" id="QBR93183.1"/>
    </source>
</evidence>
<dbReference type="AlphaFoldDB" id="A0A4P7GME7"/>
<dbReference type="KEGG" id="noy:EXE57_13585"/>
<dbReference type="OrthoDB" id="5476461at2"/>
<dbReference type="InterPro" id="IPR036388">
    <property type="entry name" value="WH-like_DNA-bd_sf"/>
</dbReference>
<keyword evidence="2" id="KW-0067">ATP-binding</keyword>
<dbReference type="PRINTS" id="PR00038">
    <property type="entry name" value="HTHLUXR"/>
</dbReference>
<keyword evidence="1" id="KW-0547">Nucleotide-binding</keyword>
<dbReference type="SUPFAM" id="SSF52540">
    <property type="entry name" value="P-loop containing nucleoside triphosphate hydrolases"/>
    <property type="match status" value="1"/>
</dbReference>
<dbReference type="SUPFAM" id="SSF48452">
    <property type="entry name" value="TPR-like"/>
    <property type="match status" value="2"/>
</dbReference>
<dbReference type="CDD" id="cd06170">
    <property type="entry name" value="LuxR_C_like"/>
    <property type="match status" value="1"/>
</dbReference>
<dbReference type="GO" id="GO:0003677">
    <property type="term" value="F:DNA binding"/>
    <property type="evidence" value="ECO:0007669"/>
    <property type="project" value="InterPro"/>
</dbReference>
<organism evidence="4 5">
    <name type="scientific">Nocardioides euryhalodurans</name>
    <dbReference type="NCBI Taxonomy" id="2518370"/>
    <lineage>
        <taxon>Bacteria</taxon>
        <taxon>Bacillati</taxon>
        <taxon>Actinomycetota</taxon>
        <taxon>Actinomycetes</taxon>
        <taxon>Propionibacteriales</taxon>
        <taxon>Nocardioidaceae</taxon>
        <taxon>Nocardioides</taxon>
    </lineage>
</organism>
<dbReference type="InterPro" id="IPR041664">
    <property type="entry name" value="AAA_16"/>
</dbReference>
<sequence length="984" mass="105287">MVSAGHDMMAVVATHTSTLVGRDGELTELLSWLGESPDTDGSRRAVTGVLLAGDAGVGKTRLLGEARERLALDGWRVVVGHCLDLGDTALPYLPFSEVLGQLAAEQPDAVAVVAGRHPALARLQPGRRVLAAEGSEGPGVDRSDLFEAVRGLLEEAAGDGLLLVVEDAHWADRSTRDLLTFLLTRRFAGPVAVVVSYRADDLHRRHPLRTQVAEWARLPGVRRMTLGPLAEDAVRLLIAELAPQGLGTAETHDIVDRAEGNAFFVEELTSAAAGPGRWVPADLADVLLVRLDRLDDHARQVVRTASVAGRKVSHELLAAVSGLEGPALDEGLRQAVEMNVLVPDGDRYAFRHALLGEAVYDDLLPGERVGLHDRFAAALSGTAVAGTAAELARHARLAHDLETALLASIRAGHDAVAVGGPDEAVHHFEQALALVADPRRRGDTAVDRAALVVALAEALTSSGRPHKAVALLTEELARLPADAPDAWRSRMLSARGYLLLITESEEEPSDLTAEAVRLAPEGDNAVRARALATHARVLVGYHRFEEAEEVGLEGLTMAERLQLTDLASDLVLTLTQARQTGPRAGLREALGEAVDAARRSGSVTAELRGHYLLGRSFQDHGEWDQAETAYRRAIDRAVEAGLPYAPFAFESRWFLAFQLVVRGEWDAALDLVAAAGDPPPIGRDMLAVFPLQVELARGLDVGDRLPSLRRHWADEGLIVIHSSALEMRVAGRRGDAEGVLTSYDDAVAILSRLWHPWFGARIRLAAVALDALAELAPEATGERRTWLLATADRLHADGHVVLDRSQGQASFWGPEGQAWAERLDAEHLRLRWLAGDPPSLADLLGAWRRTEALTEAFGDVHELARVRAVLAGVLRATGDVAAAREVAAAVRETALALGATPLLEQLGDLGEARERHGPGSVVLTPREQEILALVAAGRTNGEIGKQLFISTKTVSVHVSNILGKLGAASRTEAAAIARRDGLLG</sequence>
<dbReference type="SUPFAM" id="SSF46894">
    <property type="entry name" value="C-terminal effector domain of the bipartite response regulators"/>
    <property type="match status" value="1"/>
</dbReference>
<dbReference type="InterPro" id="IPR011990">
    <property type="entry name" value="TPR-like_helical_dom_sf"/>
</dbReference>
<dbReference type="EMBL" id="CP038267">
    <property type="protein sequence ID" value="QBR93183.1"/>
    <property type="molecule type" value="Genomic_DNA"/>
</dbReference>
<dbReference type="Proteomes" id="UP000294894">
    <property type="component" value="Chromosome"/>
</dbReference>
<dbReference type="PANTHER" id="PTHR16305:SF35">
    <property type="entry name" value="TRANSCRIPTIONAL ACTIVATOR DOMAIN"/>
    <property type="match status" value="1"/>
</dbReference>
<evidence type="ECO:0000256" key="1">
    <source>
        <dbReference type="ARBA" id="ARBA00022741"/>
    </source>
</evidence>
<dbReference type="GO" id="GO:0006355">
    <property type="term" value="P:regulation of DNA-templated transcription"/>
    <property type="evidence" value="ECO:0007669"/>
    <property type="project" value="InterPro"/>
</dbReference>
<proteinExistence type="predicted"/>
<evidence type="ECO:0000313" key="5">
    <source>
        <dbReference type="Proteomes" id="UP000294894"/>
    </source>
</evidence>